<accession>A0A239I0J9</accession>
<dbReference type="Pfam" id="PF08895">
    <property type="entry name" value="DUF1840"/>
    <property type="match status" value="1"/>
</dbReference>
<name>A0A239I0J9_9BURK</name>
<evidence type="ECO:0008006" key="3">
    <source>
        <dbReference type="Google" id="ProtNLM"/>
    </source>
</evidence>
<sequence>MLVNFHSSAGADVVMLEQHAQQVLSLLGKETRSGMLTSQELKEAIPRLQQHVDDSKDHGITSAVVRDVVTGGAVSHYHDAGDTVSFASRAFPLLELMRAARQAGADVEWSLAQA</sequence>
<protein>
    <recommendedName>
        <fullName evidence="3">DUF1840 domain-containing protein</fullName>
    </recommendedName>
</protein>
<reference evidence="1 2" key="1">
    <citation type="submission" date="2017-06" db="EMBL/GenBank/DDBJ databases">
        <authorList>
            <person name="Kim H.J."/>
            <person name="Triplett B.A."/>
        </authorList>
    </citation>
    <scope>NUCLEOTIDE SEQUENCE [LARGE SCALE GENOMIC DNA]</scope>
    <source>
        <strain evidence="1 2">U15</strain>
    </source>
</reference>
<organism evidence="1 2">
    <name type="scientific">Noviherbaspirillum humi</name>
    <dbReference type="NCBI Taxonomy" id="1688639"/>
    <lineage>
        <taxon>Bacteria</taxon>
        <taxon>Pseudomonadati</taxon>
        <taxon>Pseudomonadota</taxon>
        <taxon>Betaproteobacteria</taxon>
        <taxon>Burkholderiales</taxon>
        <taxon>Oxalobacteraceae</taxon>
        <taxon>Noviherbaspirillum</taxon>
    </lineage>
</organism>
<proteinExistence type="predicted"/>
<dbReference type="RefSeq" id="WP_176442460.1">
    <property type="nucleotide sequence ID" value="NZ_FZOT01000008.1"/>
</dbReference>
<dbReference type="EMBL" id="FZOT01000008">
    <property type="protein sequence ID" value="SNS87336.1"/>
    <property type="molecule type" value="Genomic_DNA"/>
</dbReference>
<dbReference type="InterPro" id="IPR014991">
    <property type="entry name" value="DUF1840"/>
</dbReference>
<dbReference type="AlphaFoldDB" id="A0A239I0J9"/>
<keyword evidence="2" id="KW-1185">Reference proteome</keyword>
<dbReference type="Proteomes" id="UP000198284">
    <property type="component" value="Unassembled WGS sequence"/>
</dbReference>
<evidence type="ECO:0000313" key="1">
    <source>
        <dbReference type="EMBL" id="SNS87336.1"/>
    </source>
</evidence>
<evidence type="ECO:0000313" key="2">
    <source>
        <dbReference type="Proteomes" id="UP000198284"/>
    </source>
</evidence>
<gene>
    <name evidence="1" type="ORF">SAMN06265795_10862</name>
</gene>